<evidence type="ECO:0000256" key="2">
    <source>
        <dbReference type="ARBA" id="ARBA00022692"/>
    </source>
</evidence>
<name>A0A2Z2HRN4_9EURY</name>
<dbReference type="InterPro" id="IPR032808">
    <property type="entry name" value="DoxX"/>
</dbReference>
<evidence type="ECO:0000313" key="7">
    <source>
        <dbReference type="Proteomes" id="UP000250088"/>
    </source>
</evidence>
<dbReference type="RefSeq" id="WP_086888211.1">
    <property type="nucleotide sequence ID" value="NZ_CP019893.1"/>
</dbReference>
<keyword evidence="4 5" id="KW-0472">Membrane</keyword>
<feature type="transmembrane region" description="Helical" evidence="5">
    <location>
        <begin position="97"/>
        <end position="123"/>
    </location>
</feature>
<organism evidence="6 7">
    <name type="scientific">Natrarchaeobaculum aegyptiacum</name>
    <dbReference type="NCBI Taxonomy" id="745377"/>
    <lineage>
        <taxon>Archaea</taxon>
        <taxon>Methanobacteriati</taxon>
        <taxon>Methanobacteriota</taxon>
        <taxon>Stenosarchaea group</taxon>
        <taxon>Halobacteria</taxon>
        <taxon>Halobacteriales</taxon>
        <taxon>Natrialbaceae</taxon>
        <taxon>Natrarchaeobaculum</taxon>
    </lineage>
</organism>
<dbReference type="KEGG" id="naj:B1756_08820"/>
<keyword evidence="3 5" id="KW-1133">Transmembrane helix</keyword>
<reference evidence="7" key="1">
    <citation type="submission" date="2017-02" db="EMBL/GenBank/DDBJ databases">
        <title>Natronthermophilus aegyptiacus gen. nov.,sp. nov., an aerobic, extremely halophilic alkalithermophilic archaeon isolated from the athalassohaline Wadi An Natrun, Egypt.</title>
        <authorList>
            <person name="Zhao B."/>
        </authorList>
    </citation>
    <scope>NUCLEOTIDE SEQUENCE [LARGE SCALE GENOMIC DNA]</scope>
    <source>
        <strain evidence="7">JW/NM-HA 15</strain>
    </source>
</reference>
<dbReference type="GO" id="GO:0016020">
    <property type="term" value="C:membrane"/>
    <property type="evidence" value="ECO:0007669"/>
    <property type="project" value="UniProtKB-SubCell"/>
</dbReference>
<dbReference type="AlphaFoldDB" id="A0A2Z2HRN4"/>
<proteinExistence type="predicted"/>
<evidence type="ECO:0008006" key="8">
    <source>
        <dbReference type="Google" id="ProtNLM"/>
    </source>
</evidence>
<keyword evidence="7" id="KW-1185">Reference proteome</keyword>
<dbReference type="Proteomes" id="UP000250088">
    <property type="component" value="Chromosome"/>
</dbReference>
<protein>
    <recommendedName>
        <fullName evidence="8">DoxX family protein</fullName>
    </recommendedName>
</protein>
<comment type="subcellular location">
    <subcellularLocation>
        <location evidence="1">Membrane</location>
        <topology evidence="1">Multi-pass membrane protein</topology>
    </subcellularLocation>
</comment>
<evidence type="ECO:0000256" key="5">
    <source>
        <dbReference type="SAM" id="Phobius"/>
    </source>
</evidence>
<dbReference type="GeneID" id="32894178"/>
<gene>
    <name evidence="6" type="ORF">B1756_08820</name>
</gene>
<feature type="transmembrane region" description="Helical" evidence="5">
    <location>
        <begin position="72"/>
        <end position="90"/>
    </location>
</feature>
<evidence type="ECO:0000256" key="1">
    <source>
        <dbReference type="ARBA" id="ARBA00004141"/>
    </source>
</evidence>
<dbReference type="Pfam" id="PF07681">
    <property type="entry name" value="DoxX"/>
    <property type="match status" value="1"/>
</dbReference>
<keyword evidence="2 5" id="KW-0812">Transmembrane</keyword>
<evidence type="ECO:0000256" key="4">
    <source>
        <dbReference type="ARBA" id="ARBA00023136"/>
    </source>
</evidence>
<dbReference type="OrthoDB" id="199518at2157"/>
<dbReference type="PANTHER" id="PTHR39157">
    <property type="entry name" value="INTEGRAL MEMBRANE PROTEIN-RELATED"/>
    <property type="match status" value="1"/>
</dbReference>
<feature type="transmembrane region" description="Helical" evidence="5">
    <location>
        <begin position="27"/>
        <end position="52"/>
    </location>
</feature>
<dbReference type="PANTHER" id="PTHR39157:SF1">
    <property type="entry name" value="DOXX FAMILY PROTEIN"/>
    <property type="match status" value="1"/>
</dbReference>
<evidence type="ECO:0000313" key="6">
    <source>
        <dbReference type="EMBL" id="ARS89831.1"/>
    </source>
</evidence>
<dbReference type="EMBL" id="CP019893">
    <property type="protein sequence ID" value="ARS89831.1"/>
    <property type="molecule type" value="Genomic_DNA"/>
</dbReference>
<feature type="transmembrane region" description="Helical" evidence="5">
    <location>
        <begin position="143"/>
        <end position="165"/>
    </location>
</feature>
<accession>A0A2Z2HRN4</accession>
<sequence length="188" mass="20644">MATKPVERTLDAELFGRSITFDYSETWVGYSLLSLRLVMAYVFLSAGISKLFDPEWTAEGYLVHALPEGNPFAPFFAVMADGWLWLVDPLNVWGQVLIGIALLVGGFVRLAAFGGALMMLLYWLTQFEGGLAAGLPVENGYIVTYHLVYALIIFGIAAFGAGRIFGIDAKLEQTDVVRQNPALRFLLG</sequence>
<evidence type="ECO:0000256" key="3">
    <source>
        <dbReference type="ARBA" id="ARBA00022989"/>
    </source>
</evidence>